<dbReference type="InterPro" id="IPR029058">
    <property type="entry name" value="AB_hydrolase_fold"/>
</dbReference>
<dbReference type="AlphaFoldDB" id="A0A382HBR0"/>
<reference evidence="2" key="1">
    <citation type="submission" date="2018-05" db="EMBL/GenBank/DDBJ databases">
        <authorList>
            <person name="Lanie J.A."/>
            <person name="Ng W.-L."/>
            <person name="Kazmierczak K.M."/>
            <person name="Andrzejewski T.M."/>
            <person name="Davidsen T.M."/>
            <person name="Wayne K.J."/>
            <person name="Tettelin H."/>
            <person name="Glass J.I."/>
            <person name="Rusch D."/>
            <person name="Podicherti R."/>
            <person name="Tsui H.-C.T."/>
            <person name="Winkler M.E."/>
        </authorList>
    </citation>
    <scope>NUCLEOTIDE SEQUENCE</scope>
</reference>
<protein>
    <recommendedName>
        <fullName evidence="1">AB hydrolase-1 domain-containing protein</fullName>
    </recommendedName>
</protein>
<dbReference type="PANTHER" id="PTHR43798">
    <property type="entry name" value="MONOACYLGLYCEROL LIPASE"/>
    <property type="match status" value="1"/>
</dbReference>
<proteinExistence type="predicted"/>
<name>A0A382HBR0_9ZZZZ</name>
<sequence>MNDETLYADVNGIRIAYEHGGSGYPLLLIHGYPETRRMWRQMMGALTARFDVVSMDLRGYGDSDRPSDELSYDKRTMAEDAYGLAKHLGWDTFLIAGHDRGGRTARRLAADHPESVVGATLLDILPLEWVYGQGKDGYARRYWHWYFHLQRGLAERLISSDPGGYINHLFARRGDVLDPENVAHYMEVFARPGTVDATLADYRTAFDVDRPRWMEEVAAGHKITVPLQILWGEYGNLNDEPTLTIWRTVAEDVRGEVILGSGHYIPEEQPETAVRLINAFANELGL</sequence>
<dbReference type="InterPro" id="IPR000073">
    <property type="entry name" value="AB_hydrolase_1"/>
</dbReference>
<dbReference type="EMBL" id="UINC01060268">
    <property type="protein sequence ID" value="SVB84602.1"/>
    <property type="molecule type" value="Genomic_DNA"/>
</dbReference>
<dbReference type="GO" id="GO:0046464">
    <property type="term" value="P:acylglycerol catabolic process"/>
    <property type="evidence" value="ECO:0007669"/>
    <property type="project" value="TreeGrafter"/>
</dbReference>
<organism evidence="2">
    <name type="scientific">marine metagenome</name>
    <dbReference type="NCBI Taxonomy" id="408172"/>
    <lineage>
        <taxon>unclassified sequences</taxon>
        <taxon>metagenomes</taxon>
        <taxon>ecological metagenomes</taxon>
    </lineage>
</organism>
<evidence type="ECO:0000313" key="2">
    <source>
        <dbReference type="EMBL" id="SVB84602.1"/>
    </source>
</evidence>
<dbReference type="Gene3D" id="3.40.50.1820">
    <property type="entry name" value="alpha/beta hydrolase"/>
    <property type="match status" value="1"/>
</dbReference>
<dbReference type="GO" id="GO:0047372">
    <property type="term" value="F:monoacylglycerol lipase activity"/>
    <property type="evidence" value="ECO:0007669"/>
    <property type="project" value="TreeGrafter"/>
</dbReference>
<dbReference type="SUPFAM" id="SSF53474">
    <property type="entry name" value="alpha/beta-Hydrolases"/>
    <property type="match status" value="1"/>
</dbReference>
<evidence type="ECO:0000259" key="1">
    <source>
        <dbReference type="Pfam" id="PF00561"/>
    </source>
</evidence>
<dbReference type="GO" id="GO:0016020">
    <property type="term" value="C:membrane"/>
    <property type="evidence" value="ECO:0007669"/>
    <property type="project" value="TreeGrafter"/>
</dbReference>
<dbReference type="PRINTS" id="PR00111">
    <property type="entry name" value="ABHYDROLASE"/>
</dbReference>
<accession>A0A382HBR0</accession>
<gene>
    <name evidence="2" type="ORF">METZ01_LOCUS237456</name>
</gene>
<dbReference type="PANTHER" id="PTHR43798:SF5">
    <property type="entry name" value="MONOACYLGLYCEROL LIPASE ABHD6"/>
    <property type="match status" value="1"/>
</dbReference>
<dbReference type="InterPro" id="IPR050266">
    <property type="entry name" value="AB_hydrolase_sf"/>
</dbReference>
<dbReference type="Pfam" id="PF00561">
    <property type="entry name" value="Abhydrolase_1"/>
    <property type="match status" value="1"/>
</dbReference>
<dbReference type="PRINTS" id="PR00412">
    <property type="entry name" value="EPOXHYDRLASE"/>
</dbReference>
<dbReference type="InterPro" id="IPR000639">
    <property type="entry name" value="Epox_hydrolase-like"/>
</dbReference>
<feature type="domain" description="AB hydrolase-1" evidence="1">
    <location>
        <begin position="24"/>
        <end position="269"/>
    </location>
</feature>